<dbReference type="PANTHER" id="PTHR47154">
    <property type="entry name" value="G-PROTEIN COUPLED RECEPTOR MTH-RELATED"/>
    <property type="match status" value="1"/>
</dbReference>
<feature type="transmembrane region" description="Helical" evidence="7">
    <location>
        <begin position="436"/>
        <end position="457"/>
    </location>
</feature>
<dbReference type="PANTHER" id="PTHR47154:SF2">
    <property type="entry name" value="G-PROTEIN COUPLED RECEPTOR MTH-RELATED"/>
    <property type="match status" value="1"/>
</dbReference>
<evidence type="ECO:0000256" key="4">
    <source>
        <dbReference type="ARBA" id="ARBA00023040"/>
    </source>
</evidence>
<reference evidence="10 11" key="1">
    <citation type="submission" date="2024-05" db="EMBL/GenBank/DDBJ databases">
        <title>Genetic variation in Jamaican populations of the coffee berry borer (Hypothenemus hampei).</title>
        <authorList>
            <person name="Errbii M."/>
            <person name="Myrie A."/>
        </authorList>
    </citation>
    <scope>NUCLEOTIDE SEQUENCE [LARGE SCALE GENOMIC DNA]</scope>
    <source>
        <strain evidence="10">JA-Hopewell-2020-01-JO</strain>
        <tissue evidence="10">Whole body</tissue>
    </source>
</reference>
<evidence type="ECO:0000256" key="7">
    <source>
        <dbReference type="SAM" id="Phobius"/>
    </source>
</evidence>
<dbReference type="GO" id="GO:0004930">
    <property type="term" value="F:G protein-coupled receptor activity"/>
    <property type="evidence" value="ECO:0007669"/>
    <property type="project" value="UniProtKB-KW"/>
</dbReference>
<gene>
    <name evidence="10" type="ORF">ABEB36_007011</name>
</gene>
<comment type="caution">
    <text evidence="10">The sequence shown here is derived from an EMBL/GenBank/DDBJ whole genome shotgun (WGS) entry which is preliminary data.</text>
</comment>
<feature type="transmembrane region" description="Helical" evidence="7">
    <location>
        <begin position="490"/>
        <end position="509"/>
    </location>
</feature>
<evidence type="ECO:0000256" key="6">
    <source>
        <dbReference type="ARBA" id="ARBA00023224"/>
    </source>
</evidence>
<evidence type="ECO:0000313" key="10">
    <source>
        <dbReference type="EMBL" id="KAL1501735.1"/>
    </source>
</evidence>
<dbReference type="AlphaFoldDB" id="A0ABD1ESI5"/>
<keyword evidence="7" id="KW-0472">Membrane</keyword>
<feature type="domain" description="DM13" evidence="9">
    <location>
        <begin position="30"/>
        <end position="137"/>
    </location>
</feature>
<feature type="transmembrane region" description="Helical" evidence="7">
    <location>
        <begin position="282"/>
        <end position="303"/>
    </location>
</feature>
<dbReference type="InterPro" id="IPR051384">
    <property type="entry name" value="Mth_GPCR"/>
</dbReference>
<proteinExistence type="inferred from homology"/>
<dbReference type="InterPro" id="IPR023311">
    <property type="entry name" value="Methusela_ecto_dom_2"/>
</dbReference>
<feature type="transmembrane region" description="Helical" evidence="7">
    <location>
        <begin position="521"/>
        <end position="541"/>
    </location>
</feature>
<evidence type="ECO:0000256" key="1">
    <source>
        <dbReference type="ARBA" id="ARBA00004141"/>
    </source>
</evidence>
<feature type="transmembrane region" description="Helical" evidence="7">
    <location>
        <begin position="315"/>
        <end position="334"/>
    </location>
</feature>
<keyword evidence="11" id="KW-1185">Reference proteome</keyword>
<dbReference type="Proteomes" id="UP001566132">
    <property type="component" value="Unassembled WGS sequence"/>
</dbReference>
<protein>
    <recommendedName>
        <fullName evidence="9">DM13 domain-containing protein</fullName>
    </recommendedName>
</protein>
<comment type="similarity">
    <text evidence="2">Belongs to the G-protein coupled receptor 2 family. Mth subfamily.</text>
</comment>
<evidence type="ECO:0000256" key="8">
    <source>
        <dbReference type="SAM" id="SignalP"/>
    </source>
</evidence>
<accession>A0ABD1ESI5</accession>
<dbReference type="Gene3D" id="2.170.180.11">
    <property type="entry name" value="Methuselah ectodomain, domain 2"/>
    <property type="match status" value="1"/>
</dbReference>
<evidence type="ECO:0000256" key="5">
    <source>
        <dbReference type="ARBA" id="ARBA00023170"/>
    </source>
</evidence>
<sequence>MRVWGVIFSMWFYIGFGNGLNSNRTNPATPIFEMDPQVEGFNNSNLISGPIILADLRTLFIADIRYKGPQNKLDFWVGSDISPYNDSEKQLVYSGVFSNFSTNLYLELPEDYDLSVIKFLQVTAANDDLDYTLFNKVDKTTIRPYDPINMEDSIFRIPKCCRQNEYFRANSSNCTGSDQQIQLEINIFESNQTGLDPDILKNTSDYRLIPYYQYLNCKENEFRLEVLELHGLIYNSSLIIQGFGILSHSEYCVEGFLESDGTTRTVTLTCNYNALETTTPNFYLIVLIISTICFAFSTVAYVLILRREDIHKRCFIIFSSSMFLAFLSLIVMQVQSHQATCNAFGFIFIFTFVLAFLWLLILCLELLYQVIRPIEENRYDKRWYWYWVISLALSFLIFLVSLFSGELWVPDVPNTFIMEYGDSESRCQFQTSFPRAFITCVPMIISIAGSLISLVALQPCISKNENQPAIFNHYDWVFHINSYKFLSRTYIFIVIVSAFWLFNFAFYYNQLNSVSRLGLDVIKASLGLFTFISFVCNKYAWKEITNKLSKKKKEPITEESLHLNGVPTPTSDTTEPFPTERTSLRTFVNNG</sequence>
<feature type="signal peptide" evidence="8">
    <location>
        <begin position="1"/>
        <end position="19"/>
    </location>
</feature>
<dbReference type="GO" id="GO:0016020">
    <property type="term" value="C:membrane"/>
    <property type="evidence" value="ECO:0007669"/>
    <property type="project" value="UniProtKB-SubCell"/>
</dbReference>
<feature type="transmembrane region" description="Helical" evidence="7">
    <location>
        <begin position="383"/>
        <end position="403"/>
    </location>
</feature>
<evidence type="ECO:0000313" key="11">
    <source>
        <dbReference type="Proteomes" id="UP001566132"/>
    </source>
</evidence>
<feature type="chain" id="PRO_5044800282" description="DM13 domain-containing protein" evidence="8">
    <location>
        <begin position="20"/>
        <end position="591"/>
    </location>
</feature>
<keyword evidence="6" id="KW-0807">Transducer</keyword>
<organism evidence="10 11">
    <name type="scientific">Hypothenemus hampei</name>
    <name type="common">Coffee berry borer</name>
    <dbReference type="NCBI Taxonomy" id="57062"/>
    <lineage>
        <taxon>Eukaryota</taxon>
        <taxon>Metazoa</taxon>
        <taxon>Ecdysozoa</taxon>
        <taxon>Arthropoda</taxon>
        <taxon>Hexapoda</taxon>
        <taxon>Insecta</taxon>
        <taxon>Pterygota</taxon>
        <taxon>Neoptera</taxon>
        <taxon>Endopterygota</taxon>
        <taxon>Coleoptera</taxon>
        <taxon>Polyphaga</taxon>
        <taxon>Cucujiformia</taxon>
        <taxon>Curculionidae</taxon>
        <taxon>Scolytinae</taxon>
        <taxon>Hypothenemus</taxon>
    </lineage>
</organism>
<keyword evidence="7" id="KW-0812">Transmembrane</keyword>
<feature type="transmembrane region" description="Helical" evidence="7">
    <location>
        <begin position="346"/>
        <end position="371"/>
    </location>
</feature>
<evidence type="ECO:0000259" key="9">
    <source>
        <dbReference type="PROSITE" id="PS51549"/>
    </source>
</evidence>
<dbReference type="Gene3D" id="1.20.1070.10">
    <property type="entry name" value="Rhodopsin 7-helix transmembrane proteins"/>
    <property type="match status" value="1"/>
</dbReference>
<keyword evidence="3 8" id="KW-0732">Signal</keyword>
<keyword evidence="4" id="KW-0297">G-protein coupled receptor</keyword>
<dbReference type="PROSITE" id="PS51549">
    <property type="entry name" value="DM13"/>
    <property type="match status" value="1"/>
</dbReference>
<evidence type="ECO:0000256" key="3">
    <source>
        <dbReference type="ARBA" id="ARBA00022729"/>
    </source>
</evidence>
<keyword evidence="7" id="KW-1133">Transmembrane helix</keyword>
<name>A0ABD1ESI5_HYPHA</name>
<comment type="subcellular location">
    <subcellularLocation>
        <location evidence="1">Membrane</location>
        <topology evidence="1">Multi-pass membrane protein</topology>
    </subcellularLocation>
</comment>
<evidence type="ECO:0000256" key="2">
    <source>
        <dbReference type="ARBA" id="ARBA00008979"/>
    </source>
</evidence>
<keyword evidence="5" id="KW-0675">Receptor</keyword>
<dbReference type="EMBL" id="JBDJPC010000005">
    <property type="protein sequence ID" value="KAL1501735.1"/>
    <property type="molecule type" value="Genomic_DNA"/>
</dbReference>
<dbReference type="InterPro" id="IPR019545">
    <property type="entry name" value="DM13_domain"/>
</dbReference>